<dbReference type="RefSeq" id="WP_203809435.1">
    <property type="nucleotide sequence ID" value="NZ_BAAAQE010000036.1"/>
</dbReference>
<gene>
    <name evidence="7" type="ORF">Aco03nite_098520</name>
</gene>
<evidence type="ECO:0000256" key="1">
    <source>
        <dbReference type="ARBA" id="ARBA00004196"/>
    </source>
</evidence>
<evidence type="ECO:0000256" key="4">
    <source>
        <dbReference type="ARBA" id="ARBA00022729"/>
    </source>
</evidence>
<feature type="chain" id="PRO_5046377727" evidence="5">
    <location>
        <begin position="24"/>
        <end position="340"/>
    </location>
</feature>
<dbReference type="CDD" id="cd01146">
    <property type="entry name" value="FhuD"/>
    <property type="match status" value="1"/>
</dbReference>
<evidence type="ECO:0000256" key="2">
    <source>
        <dbReference type="ARBA" id="ARBA00008814"/>
    </source>
</evidence>
<comment type="subcellular location">
    <subcellularLocation>
        <location evidence="1">Cell envelope</location>
    </subcellularLocation>
</comment>
<sequence length="340" mass="36346">MSALKRALAATTLFLALAGCGDAATTPESSASAAGDTFPVTVDHAFGKTVLEAKPERVVVVGYSEQDYYLALGTVPVAIRDWYGDQPSATWPWAQSYLKGAKPTVLPRADLDYEQILGLDPDVIVGVSAGLTQEQFDTLNKIAPTVAQPSADDPWAVTWQDKTRKAGQILGRSAEAEKMVTDLETRLAAASTKYPQLKGASTVFASGFEGQFYIFSPNATGSQVLLDLGLTMSDEVGKLTDNANDYYTISKERFDLLDVKVAVWSEAPDDALIKQLLANPLYTDRAVHKEGRDVFLGQEANGAFSFSSVLSLPYVIDTIVPALAAAVDGDVATTSDFSAK</sequence>
<dbReference type="EMBL" id="BOMG01000127">
    <property type="protein sequence ID" value="GID61448.1"/>
    <property type="molecule type" value="Genomic_DNA"/>
</dbReference>
<organism evidence="7 8">
    <name type="scientific">Actinoplanes couchii</name>
    <dbReference type="NCBI Taxonomy" id="403638"/>
    <lineage>
        <taxon>Bacteria</taxon>
        <taxon>Bacillati</taxon>
        <taxon>Actinomycetota</taxon>
        <taxon>Actinomycetes</taxon>
        <taxon>Micromonosporales</taxon>
        <taxon>Micromonosporaceae</taxon>
        <taxon>Actinoplanes</taxon>
    </lineage>
</organism>
<dbReference type="Pfam" id="PF01497">
    <property type="entry name" value="Peripla_BP_2"/>
    <property type="match status" value="1"/>
</dbReference>
<keyword evidence="4 5" id="KW-0732">Signal</keyword>
<evidence type="ECO:0000256" key="5">
    <source>
        <dbReference type="SAM" id="SignalP"/>
    </source>
</evidence>
<dbReference type="Proteomes" id="UP000612282">
    <property type="component" value="Unassembled WGS sequence"/>
</dbReference>
<evidence type="ECO:0000259" key="6">
    <source>
        <dbReference type="PROSITE" id="PS50983"/>
    </source>
</evidence>
<comment type="caution">
    <text evidence="7">The sequence shown here is derived from an EMBL/GenBank/DDBJ whole genome shotgun (WGS) entry which is preliminary data.</text>
</comment>
<dbReference type="InterPro" id="IPR051313">
    <property type="entry name" value="Bact_iron-sidero_bind"/>
</dbReference>
<accession>A0ABQ3XSG0</accession>
<dbReference type="PROSITE" id="PS50983">
    <property type="entry name" value="FE_B12_PBP"/>
    <property type="match status" value="1"/>
</dbReference>
<dbReference type="Gene3D" id="3.40.50.1980">
    <property type="entry name" value="Nitrogenase molybdenum iron protein domain"/>
    <property type="match status" value="2"/>
</dbReference>
<evidence type="ECO:0000313" key="8">
    <source>
        <dbReference type="Proteomes" id="UP000612282"/>
    </source>
</evidence>
<keyword evidence="3" id="KW-0813">Transport</keyword>
<feature type="domain" description="Fe/B12 periplasmic-binding" evidence="6">
    <location>
        <begin position="57"/>
        <end position="327"/>
    </location>
</feature>
<dbReference type="PANTHER" id="PTHR30532">
    <property type="entry name" value="IRON III DICITRATE-BINDING PERIPLASMIC PROTEIN"/>
    <property type="match status" value="1"/>
</dbReference>
<keyword evidence="8" id="KW-1185">Reference proteome</keyword>
<dbReference type="SUPFAM" id="SSF53807">
    <property type="entry name" value="Helical backbone' metal receptor"/>
    <property type="match status" value="1"/>
</dbReference>
<comment type="similarity">
    <text evidence="2">Belongs to the bacterial solute-binding protein 8 family.</text>
</comment>
<evidence type="ECO:0000313" key="7">
    <source>
        <dbReference type="EMBL" id="GID61448.1"/>
    </source>
</evidence>
<evidence type="ECO:0000256" key="3">
    <source>
        <dbReference type="ARBA" id="ARBA00022448"/>
    </source>
</evidence>
<feature type="signal peptide" evidence="5">
    <location>
        <begin position="1"/>
        <end position="23"/>
    </location>
</feature>
<dbReference type="InterPro" id="IPR002491">
    <property type="entry name" value="ABC_transptr_periplasmic_BD"/>
</dbReference>
<name>A0ABQ3XSG0_9ACTN</name>
<dbReference type="PROSITE" id="PS51257">
    <property type="entry name" value="PROKAR_LIPOPROTEIN"/>
    <property type="match status" value="1"/>
</dbReference>
<reference evidence="7 8" key="1">
    <citation type="submission" date="2021-01" db="EMBL/GenBank/DDBJ databases">
        <title>Whole genome shotgun sequence of Actinoplanes couchii NBRC 106145.</title>
        <authorList>
            <person name="Komaki H."/>
            <person name="Tamura T."/>
        </authorList>
    </citation>
    <scope>NUCLEOTIDE SEQUENCE [LARGE SCALE GENOMIC DNA]</scope>
    <source>
        <strain evidence="7 8">NBRC 106145</strain>
    </source>
</reference>
<protein>
    <submittedName>
        <fullName evidence="7">ABC transporter substrate-binding protein</fullName>
    </submittedName>
</protein>
<dbReference type="PANTHER" id="PTHR30532:SF24">
    <property type="entry name" value="FERRIC ENTEROBACTIN-BINDING PERIPLASMIC PROTEIN FEPB"/>
    <property type="match status" value="1"/>
</dbReference>
<proteinExistence type="inferred from homology"/>